<feature type="compositionally biased region" description="Low complexity" evidence="1">
    <location>
        <begin position="154"/>
        <end position="189"/>
    </location>
</feature>
<organism evidence="3 4">
    <name type="scientific">Streptomyces pluripotens</name>
    <dbReference type="NCBI Taxonomy" id="1355015"/>
    <lineage>
        <taxon>Bacteria</taxon>
        <taxon>Bacillati</taxon>
        <taxon>Actinomycetota</taxon>
        <taxon>Actinomycetes</taxon>
        <taxon>Kitasatosporales</taxon>
        <taxon>Streptomycetaceae</taxon>
        <taxon>Streptomyces</taxon>
    </lineage>
</organism>
<feature type="region of interest" description="Disordered" evidence="1">
    <location>
        <begin position="98"/>
        <end position="189"/>
    </location>
</feature>
<dbReference type="EMBL" id="CP022433">
    <property type="protein sequence ID" value="ASN26689.1"/>
    <property type="molecule type" value="Genomic_DNA"/>
</dbReference>
<keyword evidence="4" id="KW-1185">Reference proteome</keyword>
<evidence type="ECO:0000256" key="2">
    <source>
        <dbReference type="SAM" id="Phobius"/>
    </source>
</evidence>
<dbReference type="Proteomes" id="UP000031501">
    <property type="component" value="Chromosome"/>
</dbReference>
<evidence type="ECO:0000256" key="1">
    <source>
        <dbReference type="SAM" id="MobiDB-lite"/>
    </source>
</evidence>
<keyword evidence="2" id="KW-1133">Transmembrane helix</keyword>
<proteinExistence type="predicted"/>
<sequence length="189" mass="20538">MGYRERWEYWKQTDQADQADRKSPLGHVGHRDRFEQQLAQLMHSTQERTPFETRHQEGIRNRVRALRRLRATRRAAGCALAVAGLGLGLFLWPHGHTGDRPSAPHPRPATRPTDGSAPKMSPAPSQTPSAPPPSFPRTHSSAPRLPTTRPPTPEHTAAATVPPTADGSSVTVTQVPATTSASAPALPSH</sequence>
<evidence type="ECO:0000313" key="4">
    <source>
        <dbReference type="Proteomes" id="UP000031501"/>
    </source>
</evidence>
<evidence type="ECO:0000313" key="3">
    <source>
        <dbReference type="EMBL" id="ASN26689.1"/>
    </source>
</evidence>
<accession>A0A221P353</accession>
<dbReference type="STRING" id="1355015.LK06_023595"/>
<reference evidence="3 4" key="1">
    <citation type="submission" date="2017-07" db="EMBL/GenBank/DDBJ databases">
        <title>Genome sequence of Streptomyces pluripotens MUSC 137T.</title>
        <authorList>
            <person name="Ser H.-L."/>
            <person name="Lee L.-H."/>
        </authorList>
    </citation>
    <scope>NUCLEOTIDE SEQUENCE [LARGE SCALE GENOMIC DNA]</scope>
    <source>
        <strain evidence="3 4">MUSC 137</strain>
    </source>
</reference>
<dbReference type="AlphaFoldDB" id="A0A221P353"/>
<protein>
    <recommendedName>
        <fullName evidence="5">Cellulase</fullName>
    </recommendedName>
</protein>
<keyword evidence="2" id="KW-0812">Transmembrane</keyword>
<feature type="transmembrane region" description="Helical" evidence="2">
    <location>
        <begin position="74"/>
        <end position="92"/>
    </location>
</feature>
<name>A0A221P353_9ACTN</name>
<gene>
    <name evidence="3" type="ORF">LK07_24760</name>
</gene>
<dbReference type="KEGG" id="splu:LK06_023595"/>
<keyword evidence="2" id="KW-0472">Membrane</keyword>
<evidence type="ECO:0008006" key="5">
    <source>
        <dbReference type="Google" id="ProtNLM"/>
    </source>
</evidence>